<dbReference type="Proteomes" id="UP001151699">
    <property type="component" value="Chromosome C"/>
</dbReference>
<sequence length="113" mass="13211">MDPQIRNFRDFLQLYNKLTETCFLHCTNNFFNRDLSSDETNCVDKCVTKFSNVNQKVMAVYVEAQTAINAKRMAEFEMQLKQQEEQAALQQQQQQQSLNETHETLVNPVQVTT</sequence>
<dbReference type="InterPro" id="IPR035427">
    <property type="entry name" value="Tim10-like_dom_sf"/>
</dbReference>
<keyword evidence="2" id="KW-0479">Metal-binding</keyword>
<protein>
    <recommendedName>
        <fullName evidence="8">Mitochondrial import inner membrane translocase subunit</fullName>
    </recommendedName>
</protein>
<keyword evidence="8" id="KW-0143">Chaperone</keyword>
<comment type="caution">
    <text evidence="11">The sequence shown here is derived from an EMBL/GenBank/DDBJ whole genome shotgun (WGS) entry which is preliminary data.</text>
</comment>
<evidence type="ECO:0000256" key="6">
    <source>
        <dbReference type="ARBA" id="ARBA00023128"/>
    </source>
</evidence>
<feature type="region of interest" description="Disordered" evidence="9">
    <location>
        <begin position="85"/>
        <end position="113"/>
    </location>
</feature>
<evidence type="ECO:0000256" key="9">
    <source>
        <dbReference type="SAM" id="MobiDB-lite"/>
    </source>
</evidence>
<evidence type="ECO:0000256" key="7">
    <source>
        <dbReference type="ARBA" id="ARBA00023157"/>
    </source>
</evidence>
<evidence type="ECO:0000256" key="1">
    <source>
        <dbReference type="ARBA" id="ARBA00022448"/>
    </source>
</evidence>
<keyword evidence="8" id="KW-0999">Mitochondrion inner membrane</keyword>
<comment type="domain">
    <text evidence="8">The twin CX3C motif contains 4 conserved Cys residues that form 2 disulfide bonds in the mitochondrial intermembrane space.</text>
</comment>
<dbReference type="GO" id="GO:0015031">
    <property type="term" value="P:protein transport"/>
    <property type="evidence" value="ECO:0007669"/>
    <property type="project" value="UniProtKB-KW"/>
</dbReference>
<keyword evidence="5 8" id="KW-0811">Translocation</keyword>
<dbReference type="PANTHER" id="PTHR13172">
    <property type="entry name" value="MITOCHONDRIAL IMPORT INNER MEMBRANE TRANSLOCASE SUBUNIT TIM9B"/>
    <property type="match status" value="1"/>
</dbReference>
<evidence type="ECO:0000256" key="3">
    <source>
        <dbReference type="ARBA" id="ARBA00022833"/>
    </source>
</evidence>
<evidence type="ECO:0000313" key="12">
    <source>
        <dbReference type="Proteomes" id="UP001151699"/>
    </source>
</evidence>
<reference evidence="11" key="1">
    <citation type="submission" date="2022-07" db="EMBL/GenBank/DDBJ databases">
        <authorList>
            <person name="Trinca V."/>
            <person name="Uliana J.V.C."/>
            <person name="Torres T.T."/>
            <person name="Ward R.J."/>
            <person name="Monesi N."/>
        </authorList>
    </citation>
    <scope>NUCLEOTIDE SEQUENCE</scope>
    <source>
        <strain evidence="11">HSMRA1968</strain>
        <tissue evidence="11">Whole embryos</tissue>
    </source>
</reference>
<accession>A0A9Q0MQ64</accession>
<dbReference type="GO" id="GO:0046872">
    <property type="term" value="F:metal ion binding"/>
    <property type="evidence" value="ECO:0007669"/>
    <property type="project" value="UniProtKB-KW"/>
</dbReference>
<dbReference type="GO" id="GO:0005743">
    <property type="term" value="C:mitochondrial inner membrane"/>
    <property type="evidence" value="ECO:0007669"/>
    <property type="project" value="UniProtKB-SubCell"/>
</dbReference>
<evidence type="ECO:0000256" key="2">
    <source>
        <dbReference type="ARBA" id="ARBA00022723"/>
    </source>
</evidence>
<keyword evidence="12" id="KW-1185">Reference proteome</keyword>
<dbReference type="Gene3D" id="1.10.287.810">
    <property type="entry name" value="Mitochondrial import inner membrane translocase subunit tim13 like domains"/>
    <property type="match status" value="1"/>
</dbReference>
<dbReference type="Pfam" id="PF02953">
    <property type="entry name" value="zf-Tim10_DDP"/>
    <property type="match status" value="1"/>
</dbReference>
<feature type="compositionally biased region" description="Low complexity" evidence="9">
    <location>
        <begin position="85"/>
        <end position="96"/>
    </location>
</feature>
<evidence type="ECO:0000256" key="4">
    <source>
        <dbReference type="ARBA" id="ARBA00022927"/>
    </source>
</evidence>
<organism evidence="11 12">
    <name type="scientific">Pseudolycoriella hygida</name>
    <dbReference type="NCBI Taxonomy" id="35572"/>
    <lineage>
        <taxon>Eukaryota</taxon>
        <taxon>Metazoa</taxon>
        <taxon>Ecdysozoa</taxon>
        <taxon>Arthropoda</taxon>
        <taxon>Hexapoda</taxon>
        <taxon>Insecta</taxon>
        <taxon>Pterygota</taxon>
        <taxon>Neoptera</taxon>
        <taxon>Endopterygota</taxon>
        <taxon>Diptera</taxon>
        <taxon>Nematocera</taxon>
        <taxon>Sciaroidea</taxon>
        <taxon>Sciaridae</taxon>
        <taxon>Pseudolycoriella</taxon>
    </lineage>
</organism>
<keyword evidence="3" id="KW-0862">Zinc</keyword>
<name>A0A9Q0MQ64_9DIPT</name>
<comment type="function">
    <text evidence="8">Mitochondrial intermembrane chaperone that participates in the import and insertion of some multi-pass transmembrane proteins into the mitochondrial inner membrane. Also required for the transfer of beta-barrel precursors from the TOM complex to the sorting and assembly machinery (SAM complex) of the outer membrane. Acts as a chaperone-like protein that protects the hydrophobic precursors from aggregation and guide them through the mitochondrial intermembrane space.</text>
</comment>
<evidence type="ECO:0000256" key="8">
    <source>
        <dbReference type="RuleBase" id="RU367043"/>
    </source>
</evidence>
<keyword evidence="1 8" id="KW-0813">Transport</keyword>
<dbReference type="InterPro" id="IPR004217">
    <property type="entry name" value="Tim10-like"/>
</dbReference>
<dbReference type="InterPro" id="IPR050673">
    <property type="entry name" value="Mito_inner_translocase_sub"/>
</dbReference>
<dbReference type="OrthoDB" id="1551503at2759"/>
<evidence type="ECO:0000313" key="11">
    <source>
        <dbReference type="EMBL" id="KAJ6635961.1"/>
    </source>
</evidence>
<keyword evidence="4 8" id="KW-0653">Protein transport</keyword>
<evidence type="ECO:0000259" key="10">
    <source>
        <dbReference type="Pfam" id="PF02953"/>
    </source>
</evidence>
<dbReference type="AlphaFoldDB" id="A0A9Q0MQ64"/>
<dbReference type="EMBL" id="WJQU01000004">
    <property type="protein sequence ID" value="KAJ6635961.1"/>
    <property type="molecule type" value="Genomic_DNA"/>
</dbReference>
<keyword evidence="8" id="KW-0472">Membrane</keyword>
<comment type="similarity">
    <text evidence="8">Belongs to the small Tim family.</text>
</comment>
<evidence type="ECO:0000256" key="5">
    <source>
        <dbReference type="ARBA" id="ARBA00023010"/>
    </source>
</evidence>
<comment type="subunit">
    <text evidence="8">Heterohexamer.</text>
</comment>
<proteinExistence type="inferred from homology"/>
<gene>
    <name evidence="11" type="primary">Tim9b</name>
    <name evidence="11" type="ORF">Bhyg_14547</name>
</gene>
<keyword evidence="7 8" id="KW-1015">Disulfide bond</keyword>
<feature type="domain" description="Tim10-like" evidence="10">
    <location>
        <begin position="5"/>
        <end position="61"/>
    </location>
</feature>
<keyword evidence="6 8" id="KW-0496">Mitochondrion</keyword>
<comment type="subcellular location">
    <subcellularLocation>
        <location evidence="8">Mitochondrion inner membrane</location>
        <topology evidence="8">Peripheral membrane protein</topology>
        <orientation evidence="8">Intermembrane side</orientation>
    </subcellularLocation>
</comment>
<dbReference type="SUPFAM" id="SSF144122">
    <property type="entry name" value="Tim10-like"/>
    <property type="match status" value="1"/>
</dbReference>